<evidence type="ECO:0000313" key="3">
    <source>
        <dbReference type="Proteomes" id="UP000188602"/>
    </source>
</evidence>
<reference evidence="2 3" key="1">
    <citation type="submission" date="2016-10" db="EMBL/GenBank/DDBJ databases">
        <title>Rodentibacter gen. nov. and new species.</title>
        <authorList>
            <person name="Christensen H."/>
        </authorList>
    </citation>
    <scope>NUCLEOTIDE SEQUENCE [LARGE SCALE GENOMIC DNA]</scope>
    <source>
        <strain evidence="2 3">Ac151</strain>
    </source>
</reference>
<accession>A0A1V3JL35</accession>
<dbReference type="AlphaFoldDB" id="A0A1V3JL35"/>
<evidence type="ECO:0000313" key="2">
    <source>
        <dbReference type="EMBL" id="OOF57348.1"/>
    </source>
</evidence>
<organism evidence="2 3">
    <name type="scientific">Rodentibacter myodis</name>
    <dbReference type="NCBI Taxonomy" id="1907939"/>
    <lineage>
        <taxon>Bacteria</taxon>
        <taxon>Pseudomonadati</taxon>
        <taxon>Pseudomonadota</taxon>
        <taxon>Gammaproteobacteria</taxon>
        <taxon>Pasteurellales</taxon>
        <taxon>Pasteurellaceae</taxon>
        <taxon>Rodentibacter</taxon>
    </lineage>
</organism>
<dbReference type="Proteomes" id="UP000188602">
    <property type="component" value="Unassembled WGS sequence"/>
</dbReference>
<sequence>MLLNKYCKSNMFFIVIIFLVTFIDVYGDYYWLSATSVLMKDVFWSHFFVYVIIYLFFIFFIDFIIFLFKKFFRNNK</sequence>
<dbReference type="EMBL" id="MLHQ01000025">
    <property type="protein sequence ID" value="OOF57348.1"/>
    <property type="molecule type" value="Genomic_DNA"/>
</dbReference>
<comment type="caution">
    <text evidence="2">The sequence shown here is derived from an EMBL/GenBank/DDBJ whole genome shotgun (WGS) entry which is preliminary data.</text>
</comment>
<keyword evidence="3" id="KW-1185">Reference proteome</keyword>
<name>A0A1V3JL35_9PAST</name>
<proteinExistence type="predicted"/>
<keyword evidence="1" id="KW-0472">Membrane</keyword>
<dbReference type="STRING" id="1907939.BKL49_09740"/>
<protein>
    <submittedName>
        <fullName evidence="2">Uncharacterized protein</fullName>
    </submittedName>
</protein>
<evidence type="ECO:0000256" key="1">
    <source>
        <dbReference type="SAM" id="Phobius"/>
    </source>
</evidence>
<keyword evidence="1" id="KW-0812">Transmembrane</keyword>
<keyword evidence="1" id="KW-1133">Transmembrane helix</keyword>
<feature type="transmembrane region" description="Helical" evidence="1">
    <location>
        <begin position="44"/>
        <end position="68"/>
    </location>
</feature>
<feature type="transmembrane region" description="Helical" evidence="1">
    <location>
        <begin position="12"/>
        <end position="32"/>
    </location>
</feature>
<gene>
    <name evidence="2" type="ORF">BKL49_09740</name>
</gene>